<accession>A0A1V8YDC6</accession>
<reference evidence="1 2" key="1">
    <citation type="journal article" date="2017" name="BMC Microbiol.">
        <title>Comparative genomics of Enterococcus spp. isolated from bovine feces.</title>
        <authorList>
            <person name="Beukers A.G."/>
            <person name="Zaheer R."/>
            <person name="Goji N."/>
            <person name="Amoako K.K."/>
            <person name="Chaves A.V."/>
            <person name="Ward M.P."/>
            <person name="McAllister T.A."/>
        </authorList>
    </citation>
    <scope>NUCLEOTIDE SEQUENCE [LARGE SCALE GENOMIC DNA]</scope>
    <source>
        <strain evidence="1 2">F1129D 143</strain>
    </source>
</reference>
<dbReference type="EMBL" id="MJEA01000004">
    <property type="protein sequence ID" value="OQO70610.1"/>
    <property type="molecule type" value="Genomic_DNA"/>
</dbReference>
<sequence length="188" mass="22396">MKLAFLGEEIRLSEYLYRYKEMVSYVLKEASFADLKSEHSKSLLKAELHKAEASWYEFYSKNRRGPDYAFLQDQITNFGVNRLGLFDQREDELTVDNFVHLHIETLKSEKLLSGLVFAEQDLSFIERYERKKANEYFEERDQYLRGYENDRISVNKTMQHIGYQQLRQNFLTDPLIDSYRKSTNNGIS</sequence>
<evidence type="ECO:0000313" key="1">
    <source>
        <dbReference type="EMBL" id="OQO70610.1"/>
    </source>
</evidence>
<comment type="caution">
    <text evidence="1">The sequence shown here is derived from an EMBL/GenBank/DDBJ whole genome shotgun (WGS) entry which is preliminary data.</text>
</comment>
<protein>
    <submittedName>
        <fullName evidence="1">Uncharacterized protein</fullName>
    </submittedName>
</protein>
<dbReference type="OrthoDB" id="2191105at2"/>
<evidence type="ECO:0000313" key="2">
    <source>
        <dbReference type="Proteomes" id="UP000192477"/>
    </source>
</evidence>
<dbReference type="Proteomes" id="UP000192477">
    <property type="component" value="Unassembled WGS sequence"/>
</dbReference>
<dbReference type="RefSeq" id="WP_081183394.1">
    <property type="nucleotide sequence ID" value="NZ_MJEA01000004.1"/>
</dbReference>
<organism evidence="1 2">
    <name type="scientific">Enterococcus villorum</name>
    <dbReference type="NCBI Taxonomy" id="112904"/>
    <lineage>
        <taxon>Bacteria</taxon>
        <taxon>Bacillati</taxon>
        <taxon>Bacillota</taxon>
        <taxon>Bacilli</taxon>
        <taxon>Lactobacillales</taxon>
        <taxon>Enterococcaceae</taxon>
        <taxon>Enterococcus</taxon>
    </lineage>
</organism>
<gene>
    <name evidence="1" type="ORF">BH747_06225</name>
</gene>
<name>A0A1V8YDC6_9ENTE</name>
<dbReference type="STRING" id="112904.BH747_06225"/>
<dbReference type="AlphaFoldDB" id="A0A1V8YDC6"/>
<proteinExistence type="predicted"/>